<protein>
    <submittedName>
        <fullName evidence="2">Uncharacterized protein</fullName>
    </submittedName>
</protein>
<feature type="compositionally biased region" description="Basic residues" evidence="1">
    <location>
        <begin position="62"/>
        <end position="76"/>
    </location>
</feature>
<gene>
    <name evidence="2" type="ORF">PHYSODRAFT_500175</name>
</gene>
<feature type="compositionally biased region" description="Acidic residues" evidence="1">
    <location>
        <begin position="101"/>
        <end position="124"/>
    </location>
</feature>
<name>G4ZIP0_PHYSP</name>
<dbReference type="AlphaFoldDB" id="G4ZIP0"/>
<reference evidence="2 3" key="1">
    <citation type="journal article" date="2006" name="Science">
        <title>Phytophthora genome sequences uncover evolutionary origins and mechanisms of pathogenesis.</title>
        <authorList>
            <person name="Tyler B.M."/>
            <person name="Tripathy S."/>
            <person name="Zhang X."/>
            <person name="Dehal P."/>
            <person name="Jiang R.H."/>
            <person name="Aerts A."/>
            <person name="Arredondo F.D."/>
            <person name="Baxter L."/>
            <person name="Bensasson D."/>
            <person name="Beynon J.L."/>
            <person name="Chapman J."/>
            <person name="Damasceno C.M."/>
            <person name="Dorrance A.E."/>
            <person name="Dou D."/>
            <person name="Dickerman A.W."/>
            <person name="Dubchak I.L."/>
            <person name="Garbelotto M."/>
            <person name="Gijzen M."/>
            <person name="Gordon S.G."/>
            <person name="Govers F."/>
            <person name="Grunwald N.J."/>
            <person name="Huang W."/>
            <person name="Ivors K.L."/>
            <person name="Jones R.W."/>
            <person name="Kamoun S."/>
            <person name="Krampis K."/>
            <person name="Lamour K.H."/>
            <person name="Lee M.K."/>
            <person name="McDonald W.H."/>
            <person name="Medina M."/>
            <person name="Meijer H.J."/>
            <person name="Nordberg E.K."/>
            <person name="Maclean D.J."/>
            <person name="Ospina-Giraldo M.D."/>
            <person name="Morris P.F."/>
            <person name="Phuntumart V."/>
            <person name="Putnam N.H."/>
            <person name="Rash S."/>
            <person name="Rose J.K."/>
            <person name="Sakihama Y."/>
            <person name="Salamov A.A."/>
            <person name="Savidor A."/>
            <person name="Scheuring C.F."/>
            <person name="Smith B.M."/>
            <person name="Sobral B.W."/>
            <person name="Terry A."/>
            <person name="Torto-Alalibo T.A."/>
            <person name="Win J."/>
            <person name="Xu Z."/>
            <person name="Zhang H."/>
            <person name="Grigoriev I.V."/>
            <person name="Rokhsar D.S."/>
            <person name="Boore J.L."/>
        </authorList>
    </citation>
    <scope>NUCLEOTIDE SEQUENCE [LARGE SCALE GENOMIC DNA]</scope>
    <source>
        <strain evidence="2 3">P6497</strain>
    </source>
</reference>
<dbReference type="InParanoid" id="G4ZIP0"/>
<accession>G4ZIP0</accession>
<evidence type="ECO:0000313" key="3">
    <source>
        <dbReference type="Proteomes" id="UP000002640"/>
    </source>
</evidence>
<dbReference type="OMA" id="CFVHHIA"/>
<evidence type="ECO:0000256" key="1">
    <source>
        <dbReference type="SAM" id="MobiDB-lite"/>
    </source>
</evidence>
<keyword evidence="3" id="KW-1185">Reference proteome</keyword>
<dbReference type="GeneID" id="20657797"/>
<proteinExistence type="predicted"/>
<dbReference type="EMBL" id="JH159154">
    <property type="protein sequence ID" value="EGZ17701.1"/>
    <property type="molecule type" value="Genomic_DNA"/>
</dbReference>
<organism evidence="2 3">
    <name type="scientific">Phytophthora sojae (strain P6497)</name>
    <name type="common">Soybean stem and root rot agent</name>
    <name type="synonym">Phytophthora megasperma f. sp. glycines</name>
    <dbReference type="NCBI Taxonomy" id="1094619"/>
    <lineage>
        <taxon>Eukaryota</taxon>
        <taxon>Sar</taxon>
        <taxon>Stramenopiles</taxon>
        <taxon>Oomycota</taxon>
        <taxon>Peronosporomycetes</taxon>
        <taxon>Peronosporales</taxon>
        <taxon>Peronosporaceae</taxon>
        <taxon>Phytophthora</taxon>
    </lineage>
</organism>
<sequence>MSSSYKQKKLKTLATRKKTRKRRMEEGMTFEDDSGRLFQPPSTRDPRWKKPSIEAVVSGISKSKRQKKAEKKRRKLAANQEQNAGENDDDEIEVVQRGDASSDDDGPEEEQDDEESATGDDNDALFDLPKTPLRLCKSLDDVVAKAAAKHAEIRRKDGRQKIKVLLLVDARSIFKLMKKNMNIRPEMVKPKSRLGVGSAKKPELAYKNTGLVKTPLDRFKDVNKAVLTGYKSGKLSTILAEDLSFYPYTEFKVQHVIFVAKQAASAINLDRNLLRNVKLHSFVIDDESTSGISEDDLKALHAAFDVTSA</sequence>
<dbReference type="RefSeq" id="XP_009526759.1">
    <property type="nucleotide sequence ID" value="XM_009528464.1"/>
</dbReference>
<dbReference type="Proteomes" id="UP000002640">
    <property type="component" value="Unassembled WGS sequence"/>
</dbReference>
<feature type="region of interest" description="Disordered" evidence="1">
    <location>
        <begin position="1"/>
        <end position="126"/>
    </location>
</feature>
<evidence type="ECO:0000313" key="2">
    <source>
        <dbReference type="EMBL" id="EGZ17701.1"/>
    </source>
</evidence>
<dbReference type="KEGG" id="psoj:PHYSODRAFT_500175"/>
<feature type="compositionally biased region" description="Basic residues" evidence="1">
    <location>
        <begin position="1"/>
        <end position="22"/>
    </location>
</feature>